<keyword evidence="2" id="KW-1185">Reference proteome</keyword>
<sequence>MEDRKMIQLSEQKEAVIVDEHIKATKEFVSPQSLYDELIASVRRYHPSTDISLIEKAYKIADKAHTGQVRKSGEAYIIHPLCVAIILAELELDKETIVAGILHDVVEDTVMTEEEISQEFSEEVALLVDGVTKLGQLSYDADKVEVQAENLRKMFLAMAKDIRVILIKLADRLHNMRTLKYMKPEKQKEKARETMDIYAPIAQRLGISRIKIELDDLSLKYLEPDAYYDLVEKIALRKSVREEYIFKLVEEVKEHIRGAGIEASIDGRAKHFFSIYKKMVNQDKTLDQIYDLFAIRIIVDSVKDCYAALGVIHEMYKPIPGRFKDYIAMPKPNMYQSLHTTLIGPTGQPFEIQIRTFEMHRTAEFGIAAHWKYKEASNGSKVAEKSQEEEKLSWLRQILEWQKDMSDNREFMSLLKSDLDLFSEAVFCFTPSGDVKNLPNGSTPIDFAYSIHSAVGNRMIGAKVNGKLVNIDYVIQNGDRIEVLTSQNSRGPSRDWLNIVKSTQAKNKINQWFRSEFKEENISRGKELIVQYCKAKAINWADLNQPSYQERIMRKYGFRDWESVLAAVGHGGLKEGQIINKMQEYYKKEHKAAITDEEILKRMANDGMGNAASSGNKEKDTHTRSRSGIVVKGIDDVAVRFSRCCAPVPGDEIVGFVTRGRGISIHRTDCINIINLSEIERARLLDAEWQESEGEAGRYMAEIKIYGNNRTGLIVDITKILTERQIDISSIHSNTSKQGVATITLAFGTRGKEELTSLIDRIRQVESVIDIERTRG</sequence>
<organism evidence="1 2">
    <name type="scientific">Petralouisia muris</name>
    <dbReference type="NCBI Taxonomy" id="3032872"/>
    <lineage>
        <taxon>Bacteria</taxon>
        <taxon>Bacillati</taxon>
        <taxon>Bacillota</taxon>
        <taxon>Clostridia</taxon>
        <taxon>Lachnospirales</taxon>
        <taxon>Lachnospiraceae</taxon>
        <taxon>Petralouisia</taxon>
    </lineage>
</organism>
<accession>A0AC61RS94</accession>
<dbReference type="Proteomes" id="UP000304953">
    <property type="component" value="Unassembled WGS sequence"/>
</dbReference>
<evidence type="ECO:0000313" key="2">
    <source>
        <dbReference type="Proteomes" id="UP000304953"/>
    </source>
</evidence>
<reference evidence="1" key="1">
    <citation type="submission" date="2019-04" db="EMBL/GenBank/DDBJ databases">
        <title>Microbes associate with the intestines of laboratory mice.</title>
        <authorList>
            <person name="Navarre W."/>
            <person name="Wong E."/>
            <person name="Huang K."/>
            <person name="Tropini C."/>
            <person name="Ng K."/>
            <person name="Yu B."/>
        </authorList>
    </citation>
    <scope>NUCLEOTIDE SEQUENCE</scope>
    <source>
        <strain evidence="1">NM01_1-7b</strain>
    </source>
</reference>
<gene>
    <name evidence="1" type="ORF">E5329_19720</name>
</gene>
<comment type="caution">
    <text evidence="1">The sequence shown here is derived from an EMBL/GenBank/DDBJ whole genome shotgun (WGS) entry which is preliminary data.</text>
</comment>
<dbReference type="EMBL" id="SRYA01000049">
    <property type="protein sequence ID" value="TGY91952.1"/>
    <property type="molecule type" value="Genomic_DNA"/>
</dbReference>
<proteinExistence type="predicted"/>
<name>A0AC61RS94_9FIRM</name>
<protein>
    <submittedName>
        <fullName evidence="1">Bifunctional (P)ppGpp synthetase/guanosine-3',5'-bis(Diphosphate) 3'-pyrophosphohydrolase</fullName>
    </submittedName>
</protein>
<evidence type="ECO:0000313" key="1">
    <source>
        <dbReference type="EMBL" id="TGY91952.1"/>
    </source>
</evidence>